<feature type="domain" description="MmgE/PrpD C-terminal" evidence="3">
    <location>
        <begin position="264"/>
        <end position="421"/>
    </location>
</feature>
<dbReference type="EMBL" id="JAKRYL010000025">
    <property type="protein sequence ID" value="MCL7749230.1"/>
    <property type="molecule type" value="Genomic_DNA"/>
</dbReference>
<dbReference type="InterPro" id="IPR045337">
    <property type="entry name" value="MmgE_PrpD_C"/>
</dbReference>
<dbReference type="RefSeq" id="WP_250098097.1">
    <property type="nucleotide sequence ID" value="NZ_JAKRYL010000025.1"/>
</dbReference>
<protein>
    <submittedName>
        <fullName evidence="4">MmgE/PrpD family protein</fullName>
    </submittedName>
</protein>
<dbReference type="PANTHER" id="PTHR16943:SF8">
    <property type="entry name" value="2-METHYLCITRATE DEHYDRATASE"/>
    <property type="match status" value="1"/>
</dbReference>
<dbReference type="Gene3D" id="1.10.4100.10">
    <property type="entry name" value="2-methylcitrate dehydratase PrpD"/>
    <property type="match status" value="1"/>
</dbReference>
<dbReference type="PANTHER" id="PTHR16943">
    <property type="entry name" value="2-METHYLCITRATE DEHYDRATASE-RELATED"/>
    <property type="match status" value="1"/>
</dbReference>
<feature type="domain" description="MmgE/PrpD N-terminal" evidence="2">
    <location>
        <begin position="5"/>
        <end position="244"/>
    </location>
</feature>
<comment type="caution">
    <text evidence="4">The sequence shown here is derived from an EMBL/GenBank/DDBJ whole genome shotgun (WGS) entry which is preliminary data.</text>
</comment>
<dbReference type="GO" id="GO:0016829">
    <property type="term" value="F:lyase activity"/>
    <property type="evidence" value="ECO:0007669"/>
    <property type="project" value="InterPro"/>
</dbReference>
<reference evidence="4" key="1">
    <citation type="submission" date="2022-02" db="EMBL/GenBank/DDBJ databases">
        <title>Halalkalibacter sp. nov. isolated from Lonar Lake, India.</title>
        <authorList>
            <person name="Joshi A."/>
            <person name="Thite S."/>
            <person name="Lodha T."/>
        </authorList>
    </citation>
    <scope>NUCLEOTIDE SEQUENCE</scope>
    <source>
        <strain evidence="4">MEB205</strain>
    </source>
</reference>
<dbReference type="Proteomes" id="UP001139150">
    <property type="component" value="Unassembled WGS sequence"/>
</dbReference>
<comment type="similarity">
    <text evidence="1">Belongs to the PrpD family.</text>
</comment>
<keyword evidence="5" id="KW-1185">Reference proteome</keyword>
<evidence type="ECO:0000259" key="2">
    <source>
        <dbReference type="Pfam" id="PF03972"/>
    </source>
</evidence>
<name>A0A9X2IA95_9BACI</name>
<evidence type="ECO:0000259" key="3">
    <source>
        <dbReference type="Pfam" id="PF19305"/>
    </source>
</evidence>
<dbReference type="InterPro" id="IPR005656">
    <property type="entry name" value="MmgE_PrpD"/>
</dbReference>
<dbReference type="Gene3D" id="3.30.1330.120">
    <property type="entry name" value="2-methylcitrate dehydratase PrpD"/>
    <property type="match status" value="1"/>
</dbReference>
<dbReference type="AlphaFoldDB" id="A0A9X2IA95"/>
<accession>A0A9X2IA95</accession>
<dbReference type="Pfam" id="PF03972">
    <property type="entry name" value="MmgE_PrpD_N"/>
    <property type="match status" value="1"/>
</dbReference>
<dbReference type="InterPro" id="IPR045336">
    <property type="entry name" value="MmgE_PrpD_N"/>
</dbReference>
<dbReference type="Pfam" id="PF19305">
    <property type="entry name" value="MmgE_PrpD_C"/>
    <property type="match status" value="1"/>
</dbReference>
<organism evidence="4 5">
    <name type="scientific">Halalkalibacter alkaliphilus</name>
    <dbReference type="NCBI Taxonomy" id="2917993"/>
    <lineage>
        <taxon>Bacteria</taxon>
        <taxon>Bacillati</taxon>
        <taxon>Bacillota</taxon>
        <taxon>Bacilli</taxon>
        <taxon>Bacillales</taxon>
        <taxon>Bacillaceae</taxon>
        <taxon>Halalkalibacter</taxon>
    </lineage>
</organism>
<dbReference type="InterPro" id="IPR042183">
    <property type="entry name" value="MmgE/PrpD_sf_1"/>
</dbReference>
<evidence type="ECO:0000313" key="5">
    <source>
        <dbReference type="Proteomes" id="UP001139150"/>
    </source>
</evidence>
<dbReference type="InterPro" id="IPR036148">
    <property type="entry name" value="MmgE/PrpD_sf"/>
</dbReference>
<evidence type="ECO:0000313" key="4">
    <source>
        <dbReference type="EMBL" id="MCL7749230.1"/>
    </source>
</evidence>
<proteinExistence type="inferred from homology"/>
<evidence type="ECO:0000256" key="1">
    <source>
        <dbReference type="ARBA" id="ARBA00006174"/>
    </source>
</evidence>
<dbReference type="InterPro" id="IPR042188">
    <property type="entry name" value="MmgE/PrpD_sf_2"/>
</dbReference>
<dbReference type="SUPFAM" id="SSF103378">
    <property type="entry name" value="2-methylcitrate dehydratase PrpD"/>
    <property type="match status" value="1"/>
</dbReference>
<gene>
    <name evidence="4" type="ORF">MF646_19085</name>
</gene>
<sequence length="447" mass="48801">MVTKQLVQNVLATKIEDIPQEVRDHGKRSFLNWMGVAIGAAQHESVDMVLELKNDLNGGEQVSILGREEKTDLLLATLVNGMSSHIFDYDDTHLDTIHHPSGPVAPVVLALGEHLGLSGEQVLHAFILGCEVELRISNAVYPSHYQLGWHITSSAGVFGAAVAAGTLLELNEEEMLHALGLAGTQSFGLREMFGTMTKPFHPGKAAQNGLLAAMLAKKGFTSSKQVLEAKRGFANVLAPEHDLEKVNVNWGVDWELQKNAFKPYACGIVLHPSIDACIHLRQHADPSEVKSIEVSVNQYVLELTGKPTPQTGLEGKFSIYHTGAIAFLDGDAGEEQYSNEKVLDSKTVAFREKIKPVVNENMKEDEVYAKLTLLDGREFEVKIEHATGSIENPMTDEALIRKFTNLATPIIGAENTEALITTLYNLDQLPNLQEVLAVSGGQKLTTN</sequence>